<comment type="caution">
    <text evidence="1">The sequence shown here is derived from an EMBL/GenBank/DDBJ whole genome shotgun (WGS) entry which is preliminary data.</text>
</comment>
<accession>A0ABX0V9U8</accession>
<sequence length="153" mass="16046">MQRNQIKSMASLMRGMAGSAAGGGLGATSAAADLGQAAVWEGIRATERQAATAYTKGVLQNAQAQIASDRTVLDADRPAEARAILSIADGADGQTASWKNPATGASGTVSIQSVESESSEYRCRIVMRAWKGSSMRTGSMGICQHQGEWYELF</sequence>
<dbReference type="EMBL" id="JAATJS010000001">
    <property type="protein sequence ID" value="NIX75816.1"/>
    <property type="molecule type" value="Genomic_DNA"/>
</dbReference>
<dbReference type="RefSeq" id="WP_167671665.1">
    <property type="nucleotide sequence ID" value="NZ_JAATJS010000001.1"/>
</dbReference>
<dbReference type="Proteomes" id="UP000707352">
    <property type="component" value="Unassembled WGS sequence"/>
</dbReference>
<gene>
    <name evidence="1" type="ORF">HB375_04195</name>
</gene>
<reference evidence="1 2" key="1">
    <citation type="submission" date="2020-03" db="EMBL/GenBank/DDBJ databases">
        <title>The genome sequence of Microvirga sp. c23x22.</title>
        <authorList>
            <person name="Zhang X."/>
        </authorList>
    </citation>
    <scope>NUCLEOTIDE SEQUENCE [LARGE SCALE GENOMIC DNA]</scope>
    <source>
        <strain evidence="2">c23x22</strain>
    </source>
</reference>
<evidence type="ECO:0000313" key="1">
    <source>
        <dbReference type="EMBL" id="NIX75816.1"/>
    </source>
</evidence>
<protein>
    <recommendedName>
        <fullName evidence="3">Surface antigen domain-containing protein</fullName>
    </recommendedName>
</protein>
<evidence type="ECO:0008006" key="3">
    <source>
        <dbReference type="Google" id="ProtNLM"/>
    </source>
</evidence>
<evidence type="ECO:0000313" key="2">
    <source>
        <dbReference type="Proteomes" id="UP000707352"/>
    </source>
</evidence>
<proteinExistence type="predicted"/>
<name>A0ABX0V9U8_9HYPH</name>
<keyword evidence="2" id="KW-1185">Reference proteome</keyword>
<organism evidence="1 2">
    <name type="scientific">Microvirga terricola</name>
    <dbReference type="NCBI Taxonomy" id="2719797"/>
    <lineage>
        <taxon>Bacteria</taxon>
        <taxon>Pseudomonadati</taxon>
        <taxon>Pseudomonadota</taxon>
        <taxon>Alphaproteobacteria</taxon>
        <taxon>Hyphomicrobiales</taxon>
        <taxon>Methylobacteriaceae</taxon>
        <taxon>Microvirga</taxon>
    </lineage>
</organism>